<dbReference type="InterPro" id="IPR011330">
    <property type="entry name" value="Glyco_hydro/deAcase_b/a-brl"/>
</dbReference>
<evidence type="ECO:0000313" key="4">
    <source>
        <dbReference type="Proteomes" id="UP001595733"/>
    </source>
</evidence>
<gene>
    <name evidence="3" type="ORF">ACFO0S_06925</name>
</gene>
<feature type="compositionally biased region" description="Basic and acidic residues" evidence="1">
    <location>
        <begin position="1"/>
        <end position="23"/>
    </location>
</feature>
<dbReference type="Pfam" id="PF01522">
    <property type="entry name" value="Polysacc_deac_1"/>
    <property type="match status" value="1"/>
</dbReference>
<dbReference type="InterPro" id="IPR002509">
    <property type="entry name" value="NODB_dom"/>
</dbReference>
<evidence type="ECO:0000259" key="2">
    <source>
        <dbReference type="PROSITE" id="PS51677"/>
    </source>
</evidence>
<evidence type="ECO:0000313" key="3">
    <source>
        <dbReference type="EMBL" id="MFC4354791.1"/>
    </source>
</evidence>
<dbReference type="RefSeq" id="WP_378141078.1">
    <property type="nucleotide sequence ID" value="NZ_JBHSEF010000018.1"/>
</dbReference>
<sequence length="37" mass="4259">MGENAEKYSRHVLRIHDEGHEAANRTYTHPSKTTIAH</sequence>
<accession>A0ABV8UVL1</accession>
<reference evidence="4" key="1">
    <citation type="journal article" date="2019" name="Int. J. Syst. Evol. Microbiol.">
        <title>The Global Catalogue of Microorganisms (GCM) 10K type strain sequencing project: providing services to taxonomists for standard genome sequencing and annotation.</title>
        <authorList>
            <consortium name="The Broad Institute Genomics Platform"/>
            <consortium name="The Broad Institute Genome Sequencing Center for Infectious Disease"/>
            <person name="Wu L."/>
            <person name="Ma J."/>
        </authorList>
    </citation>
    <scope>NUCLEOTIDE SEQUENCE [LARGE SCALE GENOMIC DNA]</scope>
    <source>
        <strain evidence="4">CCUG 50353</strain>
    </source>
</reference>
<dbReference type="EMBL" id="JBHSEF010000018">
    <property type="protein sequence ID" value="MFC4354791.1"/>
    <property type="molecule type" value="Genomic_DNA"/>
</dbReference>
<keyword evidence="4" id="KW-1185">Reference proteome</keyword>
<evidence type="ECO:0000256" key="1">
    <source>
        <dbReference type="SAM" id="MobiDB-lite"/>
    </source>
</evidence>
<comment type="caution">
    <text evidence="3">The sequence shown here is derived from an EMBL/GenBank/DDBJ whole genome shotgun (WGS) entry which is preliminary data.</text>
</comment>
<organism evidence="3 4">
    <name type="scientific">Chryseomicrobium palamuruense</name>
    <dbReference type="NCBI Taxonomy" id="682973"/>
    <lineage>
        <taxon>Bacteria</taxon>
        <taxon>Bacillati</taxon>
        <taxon>Bacillota</taxon>
        <taxon>Bacilli</taxon>
        <taxon>Bacillales</taxon>
        <taxon>Caryophanaceae</taxon>
        <taxon>Chryseomicrobium</taxon>
    </lineage>
</organism>
<dbReference type="SUPFAM" id="SSF88713">
    <property type="entry name" value="Glycoside hydrolase/deacetylase"/>
    <property type="match status" value="1"/>
</dbReference>
<feature type="compositionally biased region" description="Polar residues" evidence="1">
    <location>
        <begin position="25"/>
        <end position="37"/>
    </location>
</feature>
<name>A0ABV8UVL1_9BACL</name>
<proteinExistence type="predicted"/>
<feature type="domain" description="NodB homology" evidence="2">
    <location>
        <begin position="1"/>
        <end position="37"/>
    </location>
</feature>
<dbReference type="PROSITE" id="PS51677">
    <property type="entry name" value="NODB"/>
    <property type="match status" value="1"/>
</dbReference>
<dbReference type="Proteomes" id="UP001595733">
    <property type="component" value="Unassembled WGS sequence"/>
</dbReference>
<protein>
    <submittedName>
        <fullName evidence="3">Polysaccharide deacetylase family protein</fullName>
    </submittedName>
</protein>
<feature type="region of interest" description="Disordered" evidence="1">
    <location>
        <begin position="1"/>
        <end position="37"/>
    </location>
</feature>
<dbReference type="Gene3D" id="3.20.20.370">
    <property type="entry name" value="Glycoside hydrolase/deacetylase"/>
    <property type="match status" value="1"/>
</dbReference>